<evidence type="ECO:0000256" key="1">
    <source>
        <dbReference type="SAM" id="Coils"/>
    </source>
</evidence>
<protein>
    <submittedName>
        <fullName evidence="3">Uncharacterized protein</fullName>
    </submittedName>
</protein>
<feature type="region of interest" description="Disordered" evidence="2">
    <location>
        <begin position="322"/>
        <end position="419"/>
    </location>
</feature>
<dbReference type="Proteomes" id="UP000182658">
    <property type="component" value="Unassembled WGS sequence"/>
</dbReference>
<feature type="compositionally biased region" description="Basic residues" evidence="2">
    <location>
        <begin position="704"/>
        <end position="714"/>
    </location>
</feature>
<evidence type="ECO:0000256" key="2">
    <source>
        <dbReference type="SAM" id="MobiDB-lite"/>
    </source>
</evidence>
<feature type="coiled-coil region" evidence="1">
    <location>
        <begin position="165"/>
        <end position="192"/>
    </location>
</feature>
<feature type="compositionally biased region" description="Basic residues" evidence="2">
    <location>
        <begin position="275"/>
        <end position="288"/>
    </location>
</feature>
<feature type="region of interest" description="Disordered" evidence="2">
    <location>
        <begin position="554"/>
        <end position="575"/>
    </location>
</feature>
<dbReference type="AlphaFoldDB" id="A0A1J7IQZ7"/>
<dbReference type="OrthoDB" id="5430717at2759"/>
<dbReference type="InParanoid" id="A0A1J7IQZ7"/>
<feature type="compositionally biased region" description="Low complexity" evidence="2">
    <location>
        <begin position="347"/>
        <end position="358"/>
    </location>
</feature>
<accession>A0A1J7IQZ7</accession>
<feature type="compositionally biased region" description="Basic and acidic residues" evidence="2">
    <location>
        <begin position="409"/>
        <end position="419"/>
    </location>
</feature>
<feature type="compositionally biased region" description="Low complexity" evidence="2">
    <location>
        <begin position="387"/>
        <end position="402"/>
    </location>
</feature>
<dbReference type="EMBL" id="KV875097">
    <property type="protein sequence ID" value="OIW29627.1"/>
    <property type="molecule type" value="Genomic_DNA"/>
</dbReference>
<gene>
    <name evidence="3" type="ORF">CONLIGDRAFT_335677</name>
</gene>
<keyword evidence="4" id="KW-1185">Reference proteome</keyword>
<reference evidence="3 4" key="1">
    <citation type="submission" date="2016-10" db="EMBL/GenBank/DDBJ databases">
        <title>Draft genome sequence of Coniochaeta ligniaria NRRL30616, a lignocellulolytic fungus for bioabatement of inhibitors in plant biomass hydrolysates.</title>
        <authorList>
            <consortium name="DOE Joint Genome Institute"/>
            <person name="Jimenez D.J."/>
            <person name="Hector R.E."/>
            <person name="Riley R."/>
            <person name="Sun H."/>
            <person name="Grigoriev I.V."/>
            <person name="Van Elsas J.D."/>
            <person name="Nichols N.N."/>
        </authorList>
    </citation>
    <scope>NUCLEOTIDE SEQUENCE [LARGE SCALE GENOMIC DNA]</scope>
    <source>
        <strain evidence="3 4">NRRL 30616</strain>
    </source>
</reference>
<feature type="compositionally biased region" description="Low complexity" evidence="2">
    <location>
        <begin position="715"/>
        <end position="729"/>
    </location>
</feature>
<feature type="region of interest" description="Disordered" evidence="2">
    <location>
        <begin position="609"/>
        <end position="776"/>
    </location>
</feature>
<sequence>MADLSWLRHFGQRPRTPTPSGSAPDEPDYFSSPSMSTLSPSRRLRGQAVRRVSSLLSLVPSEHSASTSLPTPTIASFKTAHSDAGSFKSIPDEHNVNLDGPLSGTTAVRRKDPEVFLREADRIWHAPSIDQMIESLQVAMMNKPSSLEPLPIQYNGHVLALIEGYAKIKRELESVKQAAAAEVEKVNKMRQRELNSYDDVSDEWIAERNGYRAEIKRLELMLAHNTEGGMATVALARAGSVVDRGAKARKRFEERVKRLSRGEDGDGLEITPVKAKPKSSPPKRKISIYKHVGSDPMDTDPDHDRRISQQFRLKDAQRHLRFAKKHRRPSRGNQPASERDAAARAQGPGTYVPTGVPPSDGRDDSPYRLRGYRQRDRSAQPREIVDSSSSSFNVSSASTSSSEGIEPVSKGKEVDHGGEVSDRDIRWNTEVTPNLTAGAGIVPTQHGNRTMGELAIERFLKDGTVVQGPIEGDDATDPITRPLDVIAEDYFTQPRARDQRRRARGFSFMAGDDDSLHLSPMALPSPAHPNGEESAEVVRQRSSQDNEITQFLAAPAIRQPRPRSTLSHSRGASVARQLQETVDADGPSIVPTVTTPAQALGTLFVPTAVTTPSSSETKPRPTSTGSVVYMGDGPSAAGSRDSTGSRVTVLRDNSGRASRRQSSQSQATSDLSFESVESKASPAMSPIPERRSLNPISPTPSARGGKKKTNRRSRGGASSTTSSPALAPLGTDAALVSRVPTPLMRPSSPATSSNPTPPRRAPSSTGGSEASVTAGQAARIAATLAVARGQKRRESEHQ</sequence>
<feature type="compositionally biased region" description="Low complexity" evidence="2">
    <location>
        <begin position="31"/>
        <end position="41"/>
    </location>
</feature>
<evidence type="ECO:0000313" key="3">
    <source>
        <dbReference type="EMBL" id="OIW29627.1"/>
    </source>
</evidence>
<feature type="compositionally biased region" description="Polar residues" evidence="2">
    <location>
        <begin position="562"/>
        <end position="575"/>
    </location>
</feature>
<dbReference type="STRING" id="1408157.A0A1J7IQZ7"/>
<feature type="compositionally biased region" description="Polar residues" evidence="2">
    <location>
        <begin position="609"/>
        <end position="626"/>
    </location>
</feature>
<feature type="region of interest" description="Disordered" evidence="2">
    <location>
        <begin position="1"/>
        <end position="44"/>
    </location>
</feature>
<name>A0A1J7IQZ7_9PEZI</name>
<keyword evidence="1" id="KW-0175">Coiled coil</keyword>
<feature type="region of interest" description="Disordered" evidence="2">
    <location>
        <begin position="263"/>
        <end position="304"/>
    </location>
</feature>
<organism evidence="3 4">
    <name type="scientific">Coniochaeta ligniaria NRRL 30616</name>
    <dbReference type="NCBI Taxonomy" id="1408157"/>
    <lineage>
        <taxon>Eukaryota</taxon>
        <taxon>Fungi</taxon>
        <taxon>Dikarya</taxon>
        <taxon>Ascomycota</taxon>
        <taxon>Pezizomycotina</taxon>
        <taxon>Sordariomycetes</taxon>
        <taxon>Sordariomycetidae</taxon>
        <taxon>Coniochaetales</taxon>
        <taxon>Coniochaetaceae</taxon>
        <taxon>Coniochaeta</taxon>
    </lineage>
</organism>
<proteinExistence type="predicted"/>
<feature type="compositionally biased region" description="Polar residues" evidence="2">
    <location>
        <begin position="762"/>
        <end position="774"/>
    </location>
</feature>
<feature type="region of interest" description="Disordered" evidence="2">
    <location>
        <begin position="86"/>
        <end position="105"/>
    </location>
</feature>
<feature type="compositionally biased region" description="Basic and acidic residues" evidence="2">
    <location>
        <begin position="360"/>
        <end position="385"/>
    </location>
</feature>
<evidence type="ECO:0000313" key="4">
    <source>
        <dbReference type="Proteomes" id="UP000182658"/>
    </source>
</evidence>